<dbReference type="Proteomes" id="UP001589613">
    <property type="component" value="Unassembled WGS sequence"/>
</dbReference>
<dbReference type="EMBL" id="JBHMAX010000005">
    <property type="protein sequence ID" value="MFB9730894.1"/>
    <property type="molecule type" value="Genomic_DNA"/>
</dbReference>
<organism evidence="1 2">
    <name type="scientific">Ornithinimicrobium kibberense</name>
    <dbReference type="NCBI Taxonomy" id="282060"/>
    <lineage>
        <taxon>Bacteria</taxon>
        <taxon>Bacillati</taxon>
        <taxon>Actinomycetota</taxon>
        <taxon>Actinomycetes</taxon>
        <taxon>Micrococcales</taxon>
        <taxon>Ornithinimicrobiaceae</taxon>
        <taxon>Ornithinimicrobium</taxon>
    </lineage>
</organism>
<evidence type="ECO:0000313" key="1">
    <source>
        <dbReference type="EMBL" id="MFB9730894.1"/>
    </source>
</evidence>
<reference evidence="1 2" key="1">
    <citation type="submission" date="2024-09" db="EMBL/GenBank/DDBJ databases">
        <authorList>
            <person name="Sun Q."/>
            <person name="Mori K."/>
        </authorList>
    </citation>
    <scope>NUCLEOTIDE SEQUENCE [LARGE SCALE GENOMIC DNA]</scope>
    <source>
        <strain evidence="1 2">JCM 12763</strain>
    </source>
</reference>
<name>A0ABV5UZB7_9MICO</name>
<dbReference type="InterPro" id="IPR009351">
    <property type="entry name" value="AlkZ-like"/>
</dbReference>
<dbReference type="Pfam" id="PF06224">
    <property type="entry name" value="AlkZ-like"/>
    <property type="match status" value="1"/>
</dbReference>
<dbReference type="PANTHER" id="PTHR30528">
    <property type="entry name" value="CYTOPLASMIC PROTEIN"/>
    <property type="match status" value="1"/>
</dbReference>
<dbReference type="PANTHER" id="PTHR30528:SF0">
    <property type="entry name" value="CYTOPLASMIC PROTEIN"/>
    <property type="match status" value="1"/>
</dbReference>
<evidence type="ECO:0000313" key="2">
    <source>
        <dbReference type="Proteomes" id="UP001589613"/>
    </source>
</evidence>
<comment type="caution">
    <text evidence="1">The sequence shown here is derived from an EMBL/GenBank/DDBJ whole genome shotgun (WGS) entry which is preliminary data.</text>
</comment>
<keyword evidence="2" id="KW-1185">Reference proteome</keyword>
<sequence>MIELSARDARRLAVTGQLLTRPRPADLLAAASGLGAVQVDHTAYVAPNAELVLWSRLGSRTSRVEVQDAVESRRLVEIRGFLRPAQDVALFTAEMAAWPGEDPPGHRVGEQRWVDVNRHARDQILEQLRSDGPLPARELSADFAVDWRSSGWNDVKNVPMMLERLEERGQVAVSSREGRERVWDLAERIYPDDPPVPLAQALHRRALRRLRALGIARVKGPACPAEPLDAGDAGEPALVEGVRGEWRVDPALLHTPFSGRTALLSPLDRLVFDRRRMADLFAFDYALEMYKPAGQRRWGYFALPVLHLDRLVGKVDAQADRGRGVLCVDAVHEDVPWSGSLRGAVEGELRSLARFLDLDLAFDGRS</sequence>
<gene>
    <name evidence="1" type="ORF">ACFFN0_02420</name>
</gene>
<dbReference type="RefSeq" id="WP_141339156.1">
    <property type="nucleotide sequence ID" value="NZ_JBHMAX010000005.1"/>
</dbReference>
<proteinExistence type="predicted"/>
<protein>
    <submittedName>
        <fullName evidence="1">DNA glycosylase AlkZ-like family protein</fullName>
    </submittedName>
</protein>
<accession>A0ABV5UZB7</accession>